<keyword evidence="3 7" id="KW-0521">NADP</keyword>
<accession>A0A1G6P7Q0</accession>
<feature type="binding site" evidence="7">
    <location>
        <position position="299"/>
    </location>
    <ligand>
        <name>substrate</name>
    </ligand>
</feature>
<dbReference type="GO" id="GO:0000287">
    <property type="term" value="F:magnesium ion binding"/>
    <property type="evidence" value="ECO:0007669"/>
    <property type="project" value="UniProtKB-UniRule"/>
</dbReference>
<dbReference type="SUPFAM" id="SSF53659">
    <property type="entry name" value="Isocitrate/Isopropylmalate dehydrogenase-like"/>
    <property type="match status" value="1"/>
</dbReference>
<evidence type="ECO:0000313" key="9">
    <source>
        <dbReference type="Proteomes" id="UP000198781"/>
    </source>
</evidence>
<dbReference type="PANTHER" id="PTHR30004">
    <property type="entry name" value="4-HYDROXYTHREONINE-4-PHOSPHATE DEHYDROGENASE"/>
    <property type="match status" value="1"/>
</dbReference>
<keyword evidence="6 7" id="KW-0664">Pyridoxine biosynthesis</keyword>
<keyword evidence="4 7" id="KW-0560">Oxidoreductase</keyword>
<feature type="binding site" evidence="7">
    <location>
        <position position="150"/>
    </location>
    <ligand>
        <name>substrate</name>
    </ligand>
</feature>
<dbReference type="InterPro" id="IPR005255">
    <property type="entry name" value="PdxA_fam"/>
</dbReference>
<comment type="catalytic activity">
    <reaction evidence="7">
        <text>4-(phosphooxy)-L-threonine + NAD(+) = 3-amino-2-oxopropyl phosphate + CO2 + NADH</text>
        <dbReference type="Rhea" id="RHEA:32275"/>
        <dbReference type="ChEBI" id="CHEBI:16526"/>
        <dbReference type="ChEBI" id="CHEBI:57279"/>
        <dbReference type="ChEBI" id="CHEBI:57540"/>
        <dbReference type="ChEBI" id="CHEBI:57945"/>
        <dbReference type="ChEBI" id="CHEBI:58452"/>
        <dbReference type="EC" id="1.1.1.262"/>
    </reaction>
</comment>
<protein>
    <recommendedName>
        <fullName evidence="7">4-hydroxythreonine-4-phosphate dehydrogenase</fullName>
        <ecNumber evidence="7">1.1.1.262</ecNumber>
    </recommendedName>
    <alternativeName>
        <fullName evidence="7">4-(phosphohydroxy)-L-threonine dehydrogenase</fullName>
    </alternativeName>
</protein>
<dbReference type="NCBIfam" id="TIGR00557">
    <property type="entry name" value="pdxA"/>
    <property type="match status" value="1"/>
</dbReference>
<keyword evidence="7" id="KW-0460">Magnesium</keyword>
<dbReference type="InterPro" id="IPR037510">
    <property type="entry name" value="PdxA"/>
</dbReference>
<comment type="subcellular location">
    <subcellularLocation>
        <location evidence="7">Cytoplasm</location>
    </subcellularLocation>
</comment>
<dbReference type="EC" id="1.1.1.262" evidence="7"/>
<feature type="binding site" evidence="7">
    <location>
        <position position="231"/>
    </location>
    <ligand>
        <name>a divalent metal cation</name>
        <dbReference type="ChEBI" id="CHEBI:60240"/>
        <note>ligand shared between dimeric partners</note>
    </ligand>
</feature>
<comment type="miscellaneous">
    <text evidence="7">The active site is located at the dimer interface.</text>
</comment>
<keyword evidence="5 7" id="KW-0520">NAD</keyword>
<dbReference type="GO" id="GO:0042823">
    <property type="term" value="P:pyridoxal phosphate biosynthetic process"/>
    <property type="evidence" value="ECO:0007669"/>
    <property type="project" value="UniProtKB-UniRule"/>
</dbReference>
<dbReference type="RefSeq" id="WP_092741347.1">
    <property type="nucleotide sequence ID" value="NZ_FMZC01000003.1"/>
</dbReference>
<dbReference type="UniPathway" id="UPA00244">
    <property type="reaction ID" value="UER00312"/>
</dbReference>
<keyword evidence="9" id="KW-1185">Reference proteome</keyword>
<feature type="binding site" evidence="7">
    <location>
        <position position="308"/>
    </location>
    <ligand>
        <name>substrate</name>
    </ligand>
</feature>
<dbReference type="EMBL" id="FMZC01000003">
    <property type="protein sequence ID" value="SDC75447.1"/>
    <property type="molecule type" value="Genomic_DNA"/>
</dbReference>
<keyword evidence="7" id="KW-0170">Cobalt</keyword>
<dbReference type="GO" id="GO:0051287">
    <property type="term" value="F:NAD binding"/>
    <property type="evidence" value="ECO:0007669"/>
    <property type="project" value="InterPro"/>
</dbReference>
<evidence type="ECO:0000256" key="7">
    <source>
        <dbReference type="HAMAP-Rule" id="MF_00536"/>
    </source>
</evidence>
<keyword evidence="2 7" id="KW-0479">Metal-binding</keyword>
<dbReference type="Gene3D" id="3.40.718.10">
    <property type="entry name" value="Isopropylmalate Dehydrogenase"/>
    <property type="match status" value="1"/>
</dbReference>
<name>A0A1G6P7Q0_9BURK</name>
<comment type="subunit">
    <text evidence="7">Homodimer.</text>
</comment>
<evidence type="ECO:0000256" key="1">
    <source>
        <dbReference type="ARBA" id="ARBA00022490"/>
    </source>
</evidence>
<keyword evidence="1 7" id="KW-0963">Cytoplasm</keyword>
<dbReference type="PANTHER" id="PTHR30004:SF6">
    <property type="entry name" value="D-THREONATE 4-PHOSPHATE DEHYDROGENASE"/>
    <property type="match status" value="1"/>
</dbReference>
<feature type="binding site" evidence="7">
    <location>
        <position position="149"/>
    </location>
    <ligand>
        <name>substrate</name>
    </ligand>
</feature>
<evidence type="ECO:0000256" key="4">
    <source>
        <dbReference type="ARBA" id="ARBA00023002"/>
    </source>
</evidence>
<sequence length="353" mass="36665">MPSVAAEPLLPPLAITQGDPAGIGPEIVAKAFRDAPDELRGCFVVGDLATLRRAVRCIVRAGEPLLPVATIATPAEVAGVPPRCMPVLALPGLPGPVPFGEVSAQAGRAAADCVVWAARAALRGEVAALVTAPLHKEALSAAGVDFPGHTELLQAEAARHAGVPLGDMPVRMMLASDELRTVLVSIHVSLRDAIDAVTHDNVLDTLRITHEALLRSLGRAPRIGVAGLNPHAGEGGLFGREEVEVIVPAIAAARQQGVDAHGPYAPDTVFMRARSTPQRPGEFDAVLAMYHDQGLIPVKYLGVDKGVNVTLGLPLVRTSPDHGTAFDIAGEGVADASSLIEAVRMARRLAAAH</sequence>
<dbReference type="Proteomes" id="UP000198781">
    <property type="component" value="Unassembled WGS sequence"/>
</dbReference>
<comment type="similarity">
    <text evidence="7">Belongs to the PdxA family.</text>
</comment>
<dbReference type="OrthoDB" id="9801783at2"/>
<dbReference type="GO" id="GO:0008270">
    <property type="term" value="F:zinc ion binding"/>
    <property type="evidence" value="ECO:0007669"/>
    <property type="project" value="UniProtKB-UniRule"/>
</dbReference>
<dbReference type="GO" id="GO:0050570">
    <property type="term" value="F:4-hydroxythreonine-4-phosphate dehydrogenase activity"/>
    <property type="evidence" value="ECO:0007669"/>
    <property type="project" value="UniProtKB-UniRule"/>
</dbReference>
<evidence type="ECO:0000256" key="3">
    <source>
        <dbReference type="ARBA" id="ARBA00022857"/>
    </source>
</evidence>
<evidence type="ECO:0000256" key="6">
    <source>
        <dbReference type="ARBA" id="ARBA00023096"/>
    </source>
</evidence>
<proteinExistence type="inferred from homology"/>
<comment type="function">
    <text evidence="7">Catalyzes the NAD(P)-dependent oxidation of 4-(phosphooxy)-L-threonine (HTP) into 2-amino-3-oxo-4-(phosphooxy)butyric acid which spontaneously decarboxylates to form 3-amino-2-oxopropyl phosphate (AHAP).</text>
</comment>
<organism evidence="8 9">
    <name type="scientific">Paracidovorax valerianellae</name>
    <dbReference type="NCBI Taxonomy" id="187868"/>
    <lineage>
        <taxon>Bacteria</taxon>
        <taxon>Pseudomonadati</taxon>
        <taxon>Pseudomonadota</taxon>
        <taxon>Betaproteobacteria</taxon>
        <taxon>Burkholderiales</taxon>
        <taxon>Comamonadaceae</taxon>
        <taxon>Paracidovorax</taxon>
    </lineage>
</organism>
<gene>
    <name evidence="7" type="primary">pdxA</name>
    <name evidence="8" type="ORF">SAMN05192589_103150</name>
</gene>
<comment type="cofactor">
    <cofactor evidence="7">
        <name>Zn(2+)</name>
        <dbReference type="ChEBI" id="CHEBI:29105"/>
    </cofactor>
    <cofactor evidence="7">
        <name>Mg(2+)</name>
        <dbReference type="ChEBI" id="CHEBI:18420"/>
    </cofactor>
    <cofactor evidence="7">
        <name>Co(2+)</name>
        <dbReference type="ChEBI" id="CHEBI:48828"/>
    </cofactor>
    <text evidence="7">Binds 1 divalent metal cation per subunit. Can use ions such as Zn(2+), Mg(2+) or Co(2+).</text>
</comment>
<evidence type="ECO:0000256" key="5">
    <source>
        <dbReference type="ARBA" id="ARBA00023027"/>
    </source>
</evidence>
<dbReference type="GO" id="GO:0050897">
    <property type="term" value="F:cobalt ion binding"/>
    <property type="evidence" value="ECO:0007669"/>
    <property type="project" value="UniProtKB-UniRule"/>
</dbReference>
<feature type="binding site" evidence="7">
    <location>
        <position position="291"/>
    </location>
    <ligand>
        <name>a divalent metal cation</name>
        <dbReference type="ChEBI" id="CHEBI:60240"/>
        <note>ligand shared between dimeric partners</note>
    </ligand>
</feature>
<evidence type="ECO:0000313" key="8">
    <source>
        <dbReference type="EMBL" id="SDC75447.1"/>
    </source>
</evidence>
<dbReference type="HAMAP" id="MF_00536">
    <property type="entry name" value="PdxA"/>
    <property type="match status" value="1"/>
</dbReference>
<dbReference type="Pfam" id="PF04166">
    <property type="entry name" value="PdxA"/>
    <property type="match status" value="1"/>
</dbReference>
<dbReference type="GO" id="GO:0008615">
    <property type="term" value="P:pyridoxine biosynthetic process"/>
    <property type="evidence" value="ECO:0007669"/>
    <property type="project" value="UniProtKB-UniRule"/>
</dbReference>
<keyword evidence="7" id="KW-0862">Zinc</keyword>
<comment type="pathway">
    <text evidence="7">Cofactor biosynthesis; pyridoxine 5'-phosphate biosynthesis; pyridoxine 5'-phosphate from D-erythrose 4-phosphate: step 4/5.</text>
</comment>
<dbReference type="AlphaFoldDB" id="A0A1G6P7Q0"/>
<dbReference type="GO" id="GO:0005737">
    <property type="term" value="C:cytoplasm"/>
    <property type="evidence" value="ECO:0007669"/>
    <property type="project" value="UniProtKB-SubCell"/>
</dbReference>
<dbReference type="STRING" id="187868.SAMN05192589_103150"/>
<feature type="binding site" evidence="7">
    <location>
        <position position="317"/>
    </location>
    <ligand>
        <name>substrate</name>
    </ligand>
</feature>
<reference evidence="8 9" key="1">
    <citation type="submission" date="2016-10" db="EMBL/GenBank/DDBJ databases">
        <authorList>
            <person name="de Groot N.N."/>
        </authorList>
    </citation>
    <scope>NUCLEOTIDE SEQUENCE [LARGE SCALE GENOMIC DNA]</scope>
    <source>
        <strain evidence="8 9">DSM 16619</strain>
    </source>
</reference>
<feature type="binding site" evidence="7">
    <location>
        <position position="187"/>
    </location>
    <ligand>
        <name>a divalent metal cation</name>
        <dbReference type="ChEBI" id="CHEBI:60240"/>
        <note>ligand shared between dimeric partners</note>
    </ligand>
</feature>
<evidence type="ECO:0000256" key="2">
    <source>
        <dbReference type="ARBA" id="ARBA00022723"/>
    </source>
</evidence>